<evidence type="ECO:0000313" key="5">
    <source>
        <dbReference type="EMBL" id="NMH93462.1"/>
    </source>
</evidence>
<dbReference type="PANTHER" id="PTHR34069">
    <property type="entry name" value="3-OXOACYL-[ACYL-CARRIER-PROTEIN] SYNTHASE 3"/>
    <property type="match status" value="1"/>
</dbReference>
<gene>
    <name evidence="5" type="ORF">HF519_18155</name>
</gene>
<dbReference type="EMBL" id="JAAXKZ010000069">
    <property type="protein sequence ID" value="NMH93462.1"/>
    <property type="molecule type" value="Genomic_DNA"/>
</dbReference>
<dbReference type="Gene3D" id="3.40.47.10">
    <property type="match status" value="2"/>
</dbReference>
<evidence type="ECO:0000313" key="6">
    <source>
        <dbReference type="Proteomes" id="UP000586918"/>
    </source>
</evidence>
<dbReference type="AlphaFoldDB" id="A0A848DL74"/>
<organism evidence="5 6">
    <name type="scientific">Pseudonocardia bannensis</name>
    <dbReference type="NCBI Taxonomy" id="630973"/>
    <lineage>
        <taxon>Bacteria</taxon>
        <taxon>Bacillati</taxon>
        <taxon>Actinomycetota</taxon>
        <taxon>Actinomycetes</taxon>
        <taxon>Pseudonocardiales</taxon>
        <taxon>Pseudonocardiaceae</taxon>
        <taxon>Pseudonocardia</taxon>
    </lineage>
</organism>
<sequence length="660" mass="72096">MKPFVINRHGRLVFPANFLGELDFSVLDTLEQFTAVIGRDFEAKAPTGTDILARAESGSYPGRFELLRDLGQNLFWANRFSIPMFDKRPTRWRDVPRSREDVFLPVLVPWKEGERKVAAVADAYHRLPATFDAATEDKVFGLLFDLFRHKLHHATELPPIKPTVAEFLADPEALTFVLPDHDPDYPVFRADEILDADEKVPELEALMRWAMVLHNQYPWDRSRTELRPPSAIGDDDFVIVFHPRNRDVAAFINRVKSVRARDTTPSPVPAARGPIEASAPVRPYPPVRVREAFAIQPVLEALAIIRGEHVCDNTDVIRNSSFSWSPMSADEISAKTGIDQRRYTSRELEHLALDAARAALAHAGRRPEEIGAVLVSTCTSNRLIPSVSTWLSGELGLLQTHASVDLVAACAGLPYGLAEAVRLLQEVDRPVLLVCVEKFSDKIGSVRTSRMIFGDGAAALVVAPGGPGASGDVDVVQTYASGPWSEVNSIIWPNPEFDNDITVYGPEVKALVQRYLGQMIDELGAQDDPQQPDRSLLEGIELIVPHQANKTMILGLAGKAGLSADQLYFNIETMGNVSAASIPIAMHDAVRDGVIDRPMRVFAPGFGAGAVGGYAVLRIDPAIVADEVVWQGSGAADGESVAASRVAGTTSDDVRVAFGE</sequence>
<keyword evidence="6" id="KW-1185">Reference proteome</keyword>
<keyword evidence="1" id="KW-0808">Transferase</keyword>
<evidence type="ECO:0000259" key="4">
    <source>
        <dbReference type="Pfam" id="PF08545"/>
    </source>
</evidence>
<comment type="caution">
    <text evidence="5">The sequence shown here is derived from an EMBL/GenBank/DDBJ whole genome shotgun (WGS) entry which is preliminary data.</text>
</comment>
<keyword evidence="2" id="KW-0012">Acyltransferase</keyword>
<dbReference type="InterPro" id="IPR013751">
    <property type="entry name" value="ACP_syn_III_N"/>
</dbReference>
<reference evidence="5 6" key="1">
    <citation type="submission" date="2020-04" db="EMBL/GenBank/DDBJ databases">
        <authorList>
            <person name="Klaysubun C."/>
            <person name="Duangmal K."/>
            <person name="Lipun K."/>
        </authorList>
    </citation>
    <scope>NUCLEOTIDE SEQUENCE [LARGE SCALE GENOMIC DNA]</scope>
    <source>
        <strain evidence="5 6">DSM 45300</strain>
    </source>
</reference>
<dbReference type="InterPro" id="IPR016039">
    <property type="entry name" value="Thiolase-like"/>
</dbReference>
<feature type="domain" description="Beta-ketoacyl-[acyl-carrier-protein] synthase III C-terminal" evidence="3">
    <location>
        <begin position="538"/>
        <end position="619"/>
    </location>
</feature>
<dbReference type="GO" id="GO:0044550">
    <property type="term" value="P:secondary metabolite biosynthetic process"/>
    <property type="evidence" value="ECO:0007669"/>
    <property type="project" value="TreeGrafter"/>
</dbReference>
<dbReference type="PANTHER" id="PTHR34069:SF2">
    <property type="entry name" value="BETA-KETOACYL-[ACYL-CARRIER-PROTEIN] SYNTHASE III"/>
    <property type="match status" value="1"/>
</dbReference>
<dbReference type="GO" id="GO:0004315">
    <property type="term" value="F:3-oxoacyl-[acyl-carrier-protein] synthase activity"/>
    <property type="evidence" value="ECO:0007669"/>
    <property type="project" value="InterPro"/>
</dbReference>
<dbReference type="Proteomes" id="UP000586918">
    <property type="component" value="Unassembled WGS sequence"/>
</dbReference>
<name>A0A848DL74_9PSEU</name>
<evidence type="ECO:0000256" key="1">
    <source>
        <dbReference type="ARBA" id="ARBA00022679"/>
    </source>
</evidence>
<protein>
    <submittedName>
        <fullName evidence="5">Ketoacyl-ACP synthase III</fullName>
    </submittedName>
</protein>
<dbReference type="SUPFAM" id="SSF53901">
    <property type="entry name" value="Thiolase-like"/>
    <property type="match status" value="1"/>
</dbReference>
<feature type="domain" description="Beta-ketoacyl-[acyl-carrier-protein] synthase III N-terminal" evidence="4">
    <location>
        <begin position="405"/>
        <end position="466"/>
    </location>
</feature>
<evidence type="ECO:0000259" key="3">
    <source>
        <dbReference type="Pfam" id="PF08541"/>
    </source>
</evidence>
<dbReference type="GO" id="GO:0006633">
    <property type="term" value="P:fatty acid biosynthetic process"/>
    <property type="evidence" value="ECO:0007669"/>
    <property type="project" value="InterPro"/>
</dbReference>
<dbReference type="RefSeq" id="WP_169414161.1">
    <property type="nucleotide sequence ID" value="NZ_JAAXKZ010000069.1"/>
</dbReference>
<dbReference type="InterPro" id="IPR013747">
    <property type="entry name" value="ACP_syn_III_C"/>
</dbReference>
<dbReference type="Pfam" id="PF08541">
    <property type="entry name" value="ACP_syn_III_C"/>
    <property type="match status" value="1"/>
</dbReference>
<dbReference type="Pfam" id="PF08545">
    <property type="entry name" value="ACP_syn_III"/>
    <property type="match status" value="1"/>
</dbReference>
<evidence type="ECO:0000256" key="2">
    <source>
        <dbReference type="ARBA" id="ARBA00023315"/>
    </source>
</evidence>
<proteinExistence type="predicted"/>
<accession>A0A848DL74</accession>